<comment type="similarity">
    <text evidence="4">Belongs to the cyclin family.</text>
</comment>
<dbReference type="InterPro" id="IPR039361">
    <property type="entry name" value="Cyclin"/>
</dbReference>
<dbReference type="Pfam" id="PF00134">
    <property type="entry name" value="Cyclin_N"/>
    <property type="match status" value="1"/>
</dbReference>
<keyword evidence="1" id="KW-0132">Cell division</keyword>
<dbReference type="Pfam" id="PF02984">
    <property type="entry name" value="Cyclin_C"/>
    <property type="match status" value="1"/>
</dbReference>
<dbReference type="PANTHER" id="PTHR10177">
    <property type="entry name" value="CYCLINS"/>
    <property type="match status" value="1"/>
</dbReference>
<dbReference type="Proteomes" id="UP001146793">
    <property type="component" value="Unassembled WGS sequence"/>
</dbReference>
<evidence type="ECO:0000256" key="2">
    <source>
        <dbReference type="ARBA" id="ARBA00023127"/>
    </source>
</evidence>
<keyword evidence="3" id="KW-0131">Cell cycle</keyword>
<evidence type="ECO:0000259" key="6">
    <source>
        <dbReference type="SMART" id="SM00385"/>
    </source>
</evidence>
<feature type="domain" description="Cyclin-like" evidence="6">
    <location>
        <begin position="273"/>
        <end position="358"/>
    </location>
</feature>
<dbReference type="SMART" id="SM00385">
    <property type="entry name" value="CYCLIN"/>
    <property type="match status" value="1"/>
</dbReference>
<feature type="region of interest" description="Disordered" evidence="5">
    <location>
        <begin position="17"/>
        <end position="36"/>
    </location>
</feature>
<dbReference type="InterPro" id="IPR048258">
    <property type="entry name" value="Cyclins_cyclin-box"/>
</dbReference>
<dbReference type="PROSITE" id="PS00292">
    <property type="entry name" value="CYCLINS"/>
    <property type="match status" value="1"/>
</dbReference>
<protein>
    <submittedName>
        <fullName evidence="7">G1/s-specific cyclin-e</fullName>
    </submittedName>
</protein>
<dbReference type="InterPro" id="IPR004367">
    <property type="entry name" value="Cyclin_C-dom"/>
</dbReference>
<dbReference type="Gene3D" id="1.10.472.10">
    <property type="entry name" value="Cyclin-like"/>
    <property type="match status" value="3"/>
</dbReference>
<keyword evidence="2 4" id="KW-0195">Cyclin</keyword>
<sequence length="854" mass="101342">MNLGPFANGFFRNSFGSFSNSNHNQNQNHSENEQEQVISEKDENEKLNNLNLFPKILNFKQKQPNKSTNLELNLKGIWNSSMSNKISDHPFLKKDNEKQFKKKKINEHFFGSKNNPQLTTGLYSTEQNENENGNRNGNGNGNENLNIRFQNVKENEKEKKTIKFPFSQTNQIGNQNKPFSDIIQKNLAFNNSDYNNKYTNTKKGLKKRDMDYKKEKILHILQKINLSNYPYSNQEYLTEQFESLLQREKKYQTDPFYLERQNFNELERIGVINWISLICEEQELQQETFLTAINIFDRYLSLYDNFPLQLLQVLGLVSLFIASKVEEVYSLTIQDLVEILDGKITKQTITKFEISIFNSLKFHINPVTTHNWLKFFIHKLIWEDPNKLPKDLKEISIVKCKFDPNTKIIPKNNRHNLNQNYNHNCNNKKKNRNIRHGKQNIFNNFSHFEKISNQMNNVNNKNFQQNQKQPFSTFNLFQNSNFNLKKSENNDNNVGIGNTTNMNFKRNDHNSSNQFNNNLGDCKKRKTKNQFENFGDLQQNLKRKRFFQKKIQNSKFIHQQKIEEEEEEEAEEYEEKKLNNSYFQLKKNEQEIVGIDNEDLPKFRSGKIVNQPNSFKINQQFHEVNKHNQKNLFYNNRHIKNNNNNDISSQFGFQSKLQSKFGFHLNNNDGNLVKEEEEEEEEIIYELFNESNPKKNPFQSKFNSFSQKSKPKKICQIKKINKHGSYIKTVYKVKEFPKKILFQLSQLLTILTMDPTSLQFLPSQIAASIFYLYFEKDFENITQRITFYSKNHLHNCIDWITMYENFSFESPDNCQLDDENQSTHNLHLHNDQNQNFITDLFQNLSNLSPQDDFN</sequence>
<evidence type="ECO:0000256" key="1">
    <source>
        <dbReference type="ARBA" id="ARBA00022618"/>
    </source>
</evidence>
<comment type="caution">
    <text evidence="7">The sequence shown here is derived from an EMBL/GenBank/DDBJ whole genome shotgun (WGS) entry which is preliminary data.</text>
</comment>
<feature type="compositionally biased region" description="Low complexity" evidence="5">
    <location>
        <begin position="17"/>
        <end position="29"/>
    </location>
</feature>
<reference evidence="7" key="1">
    <citation type="submission" date="2022-08" db="EMBL/GenBank/DDBJ databases">
        <title>Novel sulphate-reducing endosymbionts in the free-living metamonad Anaeramoeba.</title>
        <authorList>
            <person name="Jerlstrom-Hultqvist J."/>
            <person name="Cepicka I."/>
            <person name="Gallot-Lavallee L."/>
            <person name="Salas-Leiva D."/>
            <person name="Curtis B.A."/>
            <person name="Zahonova K."/>
            <person name="Pipaliya S."/>
            <person name="Dacks J."/>
            <person name="Roger A.J."/>
        </authorList>
    </citation>
    <scope>NUCLEOTIDE SEQUENCE</scope>
    <source>
        <strain evidence="7">Busselton2</strain>
    </source>
</reference>
<gene>
    <name evidence="7" type="ORF">M0812_27557</name>
</gene>
<evidence type="ECO:0000256" key="3">
    <source>
        <dbReference type="ARBA" id="ARBA00023306"/>
    </source>
</evidence>
<name>A0AAV7Y5T0_9EUKA</name>
<evidence type="ECO:0000313" key="7">
    <source>
        <dbReference type="EMBL" id="KAJ3425123.1"/>
    </source>
</evidence>
<dbReference type="GO" id="GO:0051301">
    <property type="term" value="P:cell division"/>
    <property type="evidence" value="ECO:0007669"/>
    <property type="project" value="UniProtKB-KW"/>
</dbReference>
<accession>A0AAV7Y5T0</accession>
<organism evidence="7 8">
    <name type="scientific">Anaeramoeba flamelloides</name>
    <dbReference type="NCBI Taxonomy" id="1746091"/>
    <lineage>
        <taxon>Eukaryota</taxon>
        <taxon>Metamonada</taxon>
        <taxon>Anaeramoebidae</taxon>
        <taxon>Anaeramoeba</taxon>
    </lineage>
</organism>
<dbReference type="InterPro" id="IPR006671">
    <property type="entry name" value="Cyclin_N"/>
</dbReference>
<dbReference type="SUPFAM" id="SSF47954">
    <property type="entry name" value="Cyclin-like"/>
    <property type="match status" value="2"/>
</dbReference>
<dbReference type="AlphaFoldDB" id="A0AAV7Y5T0"/>
<evidence type="ECO:0000256" key="5">
    <source>
        <dbReference type="SAM" id="MobiDB-lite"/>
    </source>
</evidence>
<dbReference type="InterPro" id="IPR036915">
    <property type="entry name" value="Cyclin-like_sf"/>
</dbReference>
<dbReference type="InterPro" id="IPR013763">
    <property type="entry name" value="Cyclin-like_dom"/>
</dbReference>
<dbReference type="EMBL" id="JANTQA010000070">
    <property type="protein sequence ID" value="KAJ3425123.1"/>
    <property type="molecule type" value="Genomic_DNA"/>
</dbReference>
<evidence type="ECO:0000256" key="4">
    <source>
        <dbReference type="RuleBase" id="RU000383"/>
    </source>
</evidence>
<proteinExistence type="inferred from homology"/>
<evidence type="ECO:0000313" key="8">
    <source>
        <dbReference type="Proteomes" id="UP001146793"/>
    </source>
</evidence>